<dbReference type="EMBL" id="CYYK01000002">
    <property type="protein sequence ID" value="CUN69139.1"/>
    <property type="molecule type" value="Genomic_DNA"/>
</dbReference>
<evidence type="ECO:0000313" key="9">
    <source>
        <dbReference type="Proteomes" id="UP000441609"/>
    </source>
</evidence>
<dbReference type="OrthoDB" id="9812571at2"/>
<dbReference type="SUPFAM" id="SSF51161">
    <property type="entry name" value="Trimeric LpxA-like enzymes"/>
    <property type="match status" value="1"/>
</dbReference>
<keyword evidence="3 4" id="KW-0012">Acyltransferase</keyword>
<sequence>MNYNSLRVFNKVNQLCRNWRSQLYSLFVFGSSKYIYKGKNVHIYGFKTLSIGKACHIMDNSDIRGNVNIGNNVFIHENVLIRSMECSISIGNNTTVNRNTNILAQVTIGSNVSIAPNVVIVGMNHVFSNLDDTIKSQGSTSKGIIIEDDVWIATNVSILDGITIGKGSVIAAGAVVNKDVPPYSVMAGVPAKVVKQRNG</sequence>
<evidence type="ECO:0000256" key="1">
    <source>
        <dbReference type="ARBA" id="ARBA00022679"/>
    </source>
</evidence>
<dbReference type="PANTHER" id="PTHR23416">
    <property type="entry name" value="SIALIC ACID SYNTHASE-RELATED"/>
    <property type="match status" value="1"/>
</dbReference>
<name>A0A173Z059_PARDI</name>
<dbReference type="Proteomes" id="UP000284660">
    <property type="component" value="Unassembled WGS sequence"/>
</dbReference>
<keyword evidence="1 4" id="KW-0808">Transferase</keyword>
<dbReference type="AlphaFoldDB" id="A0A173Z059"/>
<proteinExistence type="predicted"/>
<dbReference type="EMBL" id="QSJN01000017">
    <property type="protein sequence ID" value="RHD71434.1"/>
    <property type="molecule type" value="Genomic_DNA"/>
</dbReference>
<gene>
    <name evidence="4" type="primary">dapH_2</name>
    <name evidence="6" type="ORF">DW782_19240</name>
    <name evidence="4" type="ORF">ERS852380_00858</name>
    <name evidence="5" type="ORF">GKD70_17795</name>
</gene>
<dbReference type="PANTHER" id="PTHR23416:SF78">
    <property type="entry name" value="LIPOPOLYSACCHARIDE BIOSYNTHESIS O-ACETYL TRANSFERASE WBBJ-RELATED"/>
    <property type="match status" value="1"/>
</dbReference>
<dbReference type="InterPro" id="IPR001451">
    <property type="entry name" value="Hexapep"/>
</dbReference>
<evidence type="ECO:0000313" key="6">
    <source>
        <dbReference type="EMBL" id="RHD71434.1"/>
    </source>
</evidence>
<dbReference type="RefSeq" id="WP_005855142.1">
    <property type="nucleotide sequence ID" value="NZ_BQOC01000002.1"/>
</dbReference>
<evidence type="ECO:0000313" key="7">
    <source>
        <dbReference type="Proteomes" id="UP000095455"/>
    </source>
</evidence>
<dbReference type="CDD" id="cd04647">
    <property type="entry name" value="LbH_MAT_like"/>
    <property type="match status" value="1"/>
</dbReference>
<evidence type="ECO:0000313" key="8">
    <source>
        <dbReference type="Proteomes" id="UP000284660"/>
    </source>
</evidence>
<dbReference type="Proteomes" id="UP000441609">
    <property type="component" value="Unassembled WGS sequence"/>
</dbReference>
<dbReference type="EMBL" id="WKMO01000019">
    <property type="protein sequence ID" value="MSB75116.1"/>
    <property type="molecule type" value="Genomic_DNA"/>
</dbReference>
<reference evidence="6 8" key="2">
    <citation type="submission" date="2018-08" db="EMBL/GenBank/DDBJ databases">
        <title>A genome reference for cultivated species of the human gut microbiota.</title>
        <authorList>
            <person name="Zou Y."/>
            <person name="Xue W."/>
            <person name="Luo G."/>
        </authorList>
    </citation>
    <scope>NUCLEOTIDE SEQUENCE [LARGE SCALE GENOMIC DNA]</scope>
    <source>
        <strain evidence="6 8">AM30-4</strain>
    </source>
</reference>
<dbReference type="Pfam" id="PF00132">
    <property type="entry name" value="Hexapep"/>
    <property type="match status" value="3"/>
</dbReference>
<dbReference type="GO" id="GO:0047200">
    <property type="term" value="F:tetrahydrodipicolinate N-acetyltransferase activity"/>
    <property type="evidence" value="ECO:0007669"/>
    <property type="project" value="UniProtKB-EC"/>
</dbReference>
<dbReference type="OMA" id="VEENCWL"/>
<dbReference type="EC" id="2.3.1.89" evidence="4"/>
<comment type="caution">
    <text evidence="4">The sequence shown here is derived from an EMBL/GenBank/DDBJ whole genome shotgun (WGS) entry which is preliminary data.</text>
</comment>
<evidence type="ECO:0000256" key="2">
    <source>
        <dbReference type="ARBA" id="ARBA00022737"/>
    </source>
</evidence>
<evidence type="ECO:0000256" key="3">
    <source>
        <dbReference type="ARBA" id="ARBA00023315"/>
    </source>
</evidence>
<accession>A0A173Z059</accession>
<organism evidence="4 7">
    <name type="scientific">Parabacteroides distasonis</name>
    <dbReference type="NCBI Taxonomy" id="823"/>
    <lineage>
        <taxon>Bacteria</taxon>
        <taxon>Pseudomonadati</taxon>
        <taxon>Bacteroidota</taxon>
        <taxon>Bacteroidia</taxon>
        <taxon>Bacteroidales</taxon>
        <taxon>Tannerellaceae</taxon>
        <taxon>Parabacteroides</taxon>
    </lineage>
</organism>
<keyword evidence="2" id="KW-0677">Repeat</keyword>
<reference evidence="4 7" key="1">
    <citation type="submission" date="2015-09" db="EMBL/GenBank/DDBJ databases">
        <authorList>
            <consortium name="Pathogen Informatics"/>
        </authorList>
    </citation>
    <scope>NUCLEOTIDE SEQUENCE [LARGE SCALE GENOMIC DNA]</scope>
    <source>
        <strain evidence="4 7">2789STDY5608822</strain>
    </source>
</reference>
<reference evidence="5 9" key="3">
    <citation type="journal article" date="2019" name="Nat. Med.">
        <title>A library of human gut bacterial isolates paired with longitudinal multiomics data enables mechanistic microbiome research.</title>
        <authorList>
            <person name="Poyet M."/>
            <person name="Groussin M."/>
            <person name="Gibbons S.M."/>
            <person name="Avila-Pacheco J."/>
            <person name="Jiang X."/>
            <person name="Kearney S.M."/>
            <person name="Perrotta A.R."/>
            <person name="Berdy B."/>
            <person name="Zhao S."/>
            <person name="Lieberman T.D."/>
            <person name="Swanson P.K."/>
            <person name="Smith M."/>
            <person name="Roesemann S."/>
            <person name="Alexander J.E."/>
            <person name="Rich S.A."/>
            <person name="Livny J."/>
            <person name="Vlamakis H."/>
            <person name="Clish C."/>
            <person name="Bullock K."/>
            <person name="Deik A."/>
            <person name="Scott J."/>
            <person name="Pierce K.A."/>
            <person name="Xavier R.J."/>
            <person name="Alm E.J."/>
        </authorList>
    </citation>
    <scope>NUCLEOTIDE SEQUENCE [LARGE SCALE GENOMIC DNA]</scope>
    <source>
        <strain evidence="5 9">BIOML-A20</strain>
    </source>
</reference>
<dbReference type="InterPro" id="IPR018357">
    <property type="entry name" value="Hexapep_transf_CS"/>
</dbReference>
<evidence type="ECO:0000313" key="4">
    <source>
        <dbReference type="EMBL" id="CUN69139.1"/>
    </source>
</evidence>
<protein>
    <submittedName>
        <fullName evidence="4">2,3,4,5-tetrahydropyridine-2,6-dicarboxy late N-acetyltransferase</fullName>
        <ecNumber evidence="4">2.3.1.89</ecNumber>
    </submittedName>
    <submittedName>
        <fullName evidence="5">Acyltransferase</fullName>
    </submittedName>
</protein>
<dbReference type="PROSITE" id="PS00101">
    <property type="entry name" value="HEXAPEP_TRANSFERASES"/>
    <property type="match status" value="1"/>
</dbReference>
<dbReference type="InterPro" id="IPR011004">
    <property type="entry name" value="Trimer_LpxA-like_sf"/>
</dbReference>
<dbReference type="Gene3D" id="2.160.10.10">
    <property type="entry name" value="Hexapeptide repeat proteins"/>
    <property type="match status" value="2"/>
</dbReference>
<dbReference type="InterPro" id="IPR051159">
    <property type="entry name" value="Hexapeptide_acetyltransf"/>
</dbReference>
<evidence type="ECO:0000313" key="5">
    <source>
        <dbReference type="EMBL" id="MSB75116.1"/>
    </source>
</evidence>
<dbReference type="Proteomes" id="UP000095455">
    <property type="component" value="Unassembled WGS sequence"/>
</dbReference>